<evidence type="ECO:0000313" key="1">
    <source>
        <dbReference type="EMBL" id="GIY93414.1"/>
    </source>
</evidence>
<sequence length="109" mass="11905">MATLSISDQSKWKSAEPESPSIQFSALGLLAKAVLPCLEYRIITRLDGSSRAARSCVINDGTLITSALRKEQKLPLLLNSKRMDRGPTLLILHSTQVGNQLDRGNQVSN</sequence>
<accession>A0AAV4XFM7</accession>
<reference evidence="1 2" key="1">
    <citation type="submission" date="2021-06" db="EMBL/GenBank/DDBJ databases">
        <title>Caerostris extrusa draft genome.</title>
        <authorList>
            <person name="Kono N."/>
            <person name="Arakawa K."/>
        </authorList>
    </citation>
    <scope>NUCLEOTIDE SEQUENCE [LARGE SCALE GENOMIC DNA]</scope>
</reference>
<organism evidence="1 2">
    <name type="scientific">Caerostris extrusa</name>
    <name type="common">Bark spider</name>
    <name type="synonym">Caerostris bankana</name>
    <dbReference type="NCBI Taxonomy" id="172846"/>
    <lineage>
        <taxon>Eukaryota</taxon>
        <taxon>Metazoa</taxon>
        <taxon>Ecdysozoa</taxon>
        <taxon>Arthropoda</taxon>
        <taxon>Chelicerata</taxon>
        <taxon>Arachnida</taxon>
        <taxon>Araneae</taxon>
        <taxon>Araneomorphae</taxon>
        <taxon>Entelegynae</taxon>
        <taxon>Araneoidea</taxon>
        <taxon>Araneidae</taxon>
        <taxon>Caerostris</taxon>
    </lineage>
</organism>
<name>A0AAV4XFM7_CAEEX</name>
<evidence type="ECO:0000313" key="2">
    <source>
        <dbReference type="Proteomes" id="UP001054945"/>
    </source>
</evidence>
<keyword evidence="2" id="KW-1185">Reference proteome</keyword>
<protein>
    <submittedName>
        <fullName evidence="1">Uncharacterized protein</fullName>
    </submittedName>
</protein>
<dbReference type="Proteomes" id="UP001054945">
    <property type="component" value="Unassembled WGS sequence"/>
</dbReference>
<gene>
    <name evidence="1" type="ORF">CEXT_376041</name>
</gene>
<proteinExistence type="predicted"/>
<comment type="caution">
    <text evidence="1">The sequence shown here is derived from an EMBL/GenBank/DDBJ whole genome shotgun (WGS) entry which is preliminary data.</text>
</comment>
<dbReference type="EMBL" id="BPLR01017659">
    <property type="protein sequence ID" value="GIY93414.1"/>
    <property type="molecule type" value="Genomic_DNA"/>
</dbReference>
<dbReference type="AlphaFoldDB" id="A0AAV4XFM7"/>